<evidence type="ECO:0000313" key="1">
    <source>
        <dbReference type="EMBL" id="TFK59881.1"/>
    </source>
</evidence>
<name>A0ACD3A2L1_9AGAR</name>
<sequence length="155" mass="17191">MPVLFFLWTLLCACTKTLWSIMKANRQIKKATGKTLVNVLAVIPCSLRAHHSHVALFASYHLVVAILPSTMQNKDNSQVLFSNSNVANYITNTNNNNSTQINILPAPTLPQDPTVLHGGSDPKALQERIKMLDDVQKKLQGNYLPGDTTDYLQMS</sequence>
<dbReference type="Proteomes" id="UP000308600">
    <property type="component" value="Unassembled WGS sequence"/>
</dbReference>
<protein>
    <submittedName>
        <fullName evidence="1">Uncharacterized protein</fullName>
    </submittedName>
</protein>
<gene>
    <name evidence="1" type="ORF">BDN72DRAFT_864792</name>
</gene>
<reference evidence="1 2" key="1">
    <citation type="journal article" date="2019" name="Nat. Ecol. Evol.">
        <title>Megaphylogeny resolves global patterns of mushroom evolution.</title>
        <authorList>
            <person name="Varga T."/>
            <person name="Krizsan K."/>
            <person name="Foldi C."/>
            <person name="Dima B."/>
            <person name="Sanchez-Garcia M."/>
            <person name="Sanchez-Ramirez S."/>
            <person name="Szollosi G.J."/>
            <person name="Szarkandi J.G."/>
            <person name="Papp V."/>
            <person name="Albert L."/>
            <person name="Andreopoulos W."/>
            <person name="Angelini C."/>
            <person name="Antonin V."/>
            <person name="Barry K.W."/>
            <person name="Bougher N.L."/>
            <person name="Buchanan P."/>
            <person name="Buyck B."/>
            <person name="Bense V."/>
            <person name="Catcheside P."/>
            <person name="Chovatia M."/>
            <person name="Cooper J."/>
            <person name="Damon W."/>
            <person name="Desjardin D."/>
            <person name="Finy P."/>
            <person name="Geml J."/>
            <person name="Haridas S."/>
            <person name="Hughes K."/>
            <person name="Justo A."/>
            <person name="Karasinski D."/>
            <person name="Kautmanova I."/>
            <person name="Kiss B."/>
            <person name="Kocsube S."/>
            <person name="Kotiranta H."/>
            <person name="LaButti K.M."/>
            <person name="Lechner B.E."/>
            <person name="Liimatainen K."/>
            <person name="Lipzen A."/>
            <person name="Lukacs Z."/>
            <person name="Mihaltcheva S."/>
            <person name="Morgado L.N."/>
            <person name="Niskanen T."/>
            <person name="Noordeloos M.E."/>
            <person name="Ohm R.A."/>
            <person name="Ortiz-Santana B."/>
            <person name="Ovrebo C."/>
            <person name="Racz N."/>
            <person name="Riley R."/>
            <person name="Savchenko A."/>
            <person name="Shiryaev A."/>
            <person name="Soop K."/>
            <person name="Spirin V."/>
            <person name="Szebenyi C."/>
            <person name="Tomsovsky M."/>
            <person name="Tulloss R.E."/>
            <person name="Uehling J."/>
            <person name="Grigoriev I.V."/>
            <person name="Vagvolgyi C."/>
            <person name="Papp T."/>
            <person name="Martin F.M."/>
            <person name="Miettinen O."/>
            <person name="Hibbett D.S."/>
            <person name="Nagy L.G."/>
        </authorList>
    </citation>
    <scope>NUCLEOTIDE SEQUENCE [LARGE SCALE GENOMIC DNA]</scope>
    <source>
        <strain evidence="1 2">NL-1719</strain>
    </source>
</reference>
<dbReference type="EMBL" id="ML208873">
    <property type="protein sequence ID" value="TFK59881.1"/>
    <property type="molecule type" value="Genomic_DNA"/>
</dbReference>
<proteinExistence type="predicted"/>
<evidence type="ECO:0000313" key="2">
    <source>
        <dbReference type="Proteomes" id="UP000308600"/>
    </source>
</evidence>
<keyword evidence="2" id="KW-1185">Reference proteome</keyword>
<accession>A0ACD3A2L1</accession>
<organism evidence="1 2">
    <name type="scientific">Pluteus cervinus</name>
    <dbReference type="NCBI Taxonomy" id="181527"/>
    <lineage>
        <taxon>Eukaryota</taxon>
        <taxon>Fungi</taxon>
        <taxon>Dikarya</taxon>
        <taxon>Basidiomycota</taxon>
        <taxon>Agaricomycotina</taxon>
        <taxon>Agaricomycetes</taxon>
        <taxon>Agaricomycetidae</taxon>
        <taxon>Agaricales</taxon>
        <taxon>Pluteineae</taxon>
        <taxon>Pluteaceae</taxon>
        <taxon>Pluteus</taxon>
    </lineage>
</organism>